<dbReference type="AlphaFoldDB" id="A0A6A7BSP0"/>
<dbReference type="Proteomes" id="UP000799421">
    <property type="component" value="Unassembled WGS sequence"/>
</dbReference>
<reference evidence="1" key="1">
    <citation type="journal article" date="2020" name="Stud. Mycol.">
        <title>101 Dothideomycetes genomes: a test case for predicting lifestyles and emergence of pathogens.</title>
        <authorList>
            <person name="Haridas S."/>
            <person name="Albert R."/>
            <person name="Binder M."/>
            <person name="Bloem J."/>
            <person name="Labutti K."/>
            <person name="Salamov A."/>
            <person name="Andreopoulos B."/>
            <person name="Baker S."/>
            <person name="Barry K."/>
            <person name="Bills G."/>
            <person name="Bluhm B."/>
            <person name="Cannon C."/>
            <person name="Castanera R."/>
            <person name="Culley D."/>
            <person name="Daum C."/>
            <person name="Ezra D."/>
            <person name="Gonzalez J."/>
            <person name="Henrissat B."/>
            <person name="Kuo A."/>
            <person name="Liang C."/>
            <person name="Lipzen A."/>
            <person name="Lutzoni F."/>
            <person name="Magnuson J."/>
            <person name="Mondo S."/>
            <person name="Nolan M."/>
            <person name="Ohm R."/>
            <person name="Pangilinan J."/>
            <person name="Park H.-J."/>
            <person name="Ramirez L."/>
            <person name="Alfaro M."/>
            <person name="Sun H."/>
            <person name="Tritt A."/>
            <person name="Yoshinaga Y."/>
            <person name="Zwiers L.-H."/>
            <person name="Turgeon B."/>
            <person name="Goodwin S."/>
            <person name="Spatafora J."/>
            <person name="Crous P."/>
            <person name="Grigoriev I."/>
        </authorList>
    </citation>
    <scope>NUCLEOTIDE SEQUENCE</scope>
    <source>
        <strain evidence="1">CBS 480.64</strain>
    </source>
</reference>
<sequence>MRIVRGGTTAKAEMVVAGLHRLRNTDAALASSKALPLGLIWGSINVLVVPAVERKARRGSVIDAPDTVTYICCLLTMYHDWFCKLPSVEAAERLADDLVDLFAQFYRIMANAMLSQSDDAWKRLCNTVKNEHNLKSMLQRCRNLHIGCEIA</sequence>
<evidence type="ECO:0000313" key="2">
    <source>
        <dbReference type="Proteomes" id="UP000799421"/>
    </source>
</evidence>
<accession>A0A6A7BSP0</accession>
<dbReference type="EMBL" id="MU006029">
    <property type="protein sequence ID" value="KAF2857725.1"/>
    <property type="molecule type" value="Genomic_DNA"/>
</dbReference>
<evidence type="ECO:0008006" key="3">
    <source>
        <dbReference type="Google" id="ProtNLM"/>
    </source>
</evidence>
<gene>
    <name evidence="1" type="ORF">K470DRAFT_159245</name>
</gene>
<name>A0A6A7BSP0_9PEZI</name>
<organism evidence="1 2">
    <name type="scientific">Piedraia hortae CBS 480.64</name>
    <dbReference type="NCBI Taxonomy" id="1314780"/>
    <lineage>
        <taxon>Eukaryota</taxon>
        <taxon>Fungi</taxon>
        <taxon>Dikarya</taxon>
        <taxon>Ascomycota</taxon>
        <taxon>Pezizomycotina</taxon>
        <taxon>Dothideomycetes</taxon>
        <taxon>Dothideomycetidae</taxon>
        <taxon>Capnodiales</taxon>
        <taxon>Piedraiaceae</taxon>
        <taxon>Piedraia</taxon>
    </lineage>
</organism>
<keyword evidence="2" id="KW-1185">Reference proteome</keyword>
<proteinExistence type="predicted"/>
<evidence type="ECO:0000313" key="1">
    <source>
        <dbReference type="EMBL" id="KAF2857725.1"/>
    </source>
</evidence>
<protein>
    <recommendedName>
        <fullName evidence="3">NWD NACHT-NTPase N-terminal domain-containing protein</fullName>
    </recommendedName>
</protein>